<keyword evidence="5" id="KW-0378">Hydrolase</keyword>
<dbReference type="SUPFAM" id="SSF54786">
    <property type="entry name" value="YcfA/nrd intein domain"/>
    <property type="match status" value="1"/>
</dbReference>
<evidence type="ECO:0000256" key="7">
    <source>
        <dbReference type="ARBA" id="ARBA00023016"/>
    </source>
</evidence>
<gene>
    <name evidence="8" type="ORF">BV163_00649</name>
</gene>
<evidence type="ECO:0000256" key="6">
    <source>
        <dbReference type="ARBA" id="ARBA00022884"/>
    </source>
</evidence>
<keyword evidence="4" id="KW-0255">Endonuclease</keyword>
<evidence type="ECO:0000256" key="5">
    <source>
        <dbReference type="ARBA" id="ARBA00022801"/>
    </source>
</evidence>
<sequence length="60" mass="6671">MHSGDLIKELKANGCYFVRHGKGDHQIWFSPKTGKRFPVPHPKQDLAIGTLKSIKKSAGL</sequence>
<comment type="similarity">
    <text evidence="1">Belongs to the HicA mRNA interferase family.</text>
</comment>
<comment type="caution">
    <text evidence="8">The sequence shown here is derived from an EMBL/GenBank/DDBJ whole genome shotgun (WGS) entry which is preliminary data.</text>
</comment>
<evidence type="ECO:0000256" key="3">
    <source>
        <dbReference type="ARBA" id="ARBA00022722"/>
    </source>
</evidence>
<protein>
    <submittedName>
        <fullName evidence="8">YcfA-like protein</fullName>
    </submittedName>
</protein>
<dbReference type="OMA" id="HQIWQSP"/>
<dbReference type="AlphaFoldDB" id="A0A2R3GJR5"/>
<dbReference type="InterPro" id="IPR038570">
    <property type="entry name" value="HicA_sf"/>
</dbReference>
<evidence type="ECO:0000256" key="4">
    <source>
        <dbReference type="ARBA" id="ARBA00022759"/>
    </source>
</evidence>
<reference evidence="8" key="1">
    <citation type="submission" date="2017-02" db="EMBL/GenBank/DDBJ databases">
        <title>Haemophilus influenzae in COPD genome sequencing project.</title>
        <authorList>
            <person name="Murphy T.F."/>
            <person name="Kong Y."/>
            <person name="Nadendla S."/>
            <person name="Tettelin H."/>
            <person name="Pettigrew M."/>
        </authorList>
    </citation>
    <scope>NUCLEOTIDE SEQUENCE [LARGE SCALE GENOMIC DNA]</scope>
    <source>
        <strain evidence="8">84P15H4</strain>
    </source>
</reference>
<organism evidence="8">
    <name type="scientific">Haemophilus influenzae</name>
    <dbReference type="NCBI Taxonomy" id="727"/>
    <lineage>
        <taxon>Bacteria</taxon>
        <taxon>Pseudomonadati</taxon>
        <taxon>Pseudomonadota</taxon>
        <taxon>Gammaproteobacteria</taxon>
        <taxon>Pasteurellales</taxon>
        <taxon>Pasteurellaceae</taxon>
        <taxon>Haemophilus</taxon>
    </lineage>
</organism>
<accession>A0A2R3GJR5</accession>
<dbReference type="Pfam" id="PF07927">
    <property type="entry name" value="HicA_toxin"/>
    <property type="match status" value="1"/>
</dbReference>
<dbReference type="GO" id="GO:0016787">
    <property type="term" value="F:hydrolase activity"/>
    <property type="evidence" value="ECO:0007669"/>
    <property type="project" value="UniProtKB-KW"/>
</dbReference>
<name>A0A2R3GJR5_HAEIF</name>
<evidence type="ECO:0000313" key="8">
    <source>
        <dbReference type="EMBL" id="PRK66448.1"/>
    </source>
</evidence>
<dbReference type="GO" id="GO:0004519">
    <property type="term" value="F:endonuclease activity"/>
    <property type="evidence" value="ECO:0007669"/>
    <property type="project" value="UniProtKB-KW"/>
</dbReference>
<keyword evidence="7" id="KW-0346">Stress response</keyword>
<dbReference type="Gene3D" id="3.30.920.30">
    <property type="entry name" value="Hypothetical protein"/>
    <property type="match status" value="1"/>
</dbReference>
<evidence type="ECO:0000256" key="2">
    <source>
        <dbReference type="ARBA" id="ARBA00022649"/>
    </source>
</evidence>
<dbReference type="InterPro" id="IPR012933">
    <property type="entry name" value="HicA_mRNA_interferase"/>
</dbReference>
<proteinExistence type="inferred from homology"/>
<dbReference type="EMBL" id="MZHU01000020">
    <property type="protein sequence ID" value="PRK66448.1"/>
    <property type="molecule type" value="Genomic_DNA"/>
</dbReference>
<keyword evidence="6" id="KW-0694">RNA-binding</keyword>
<keyword evidence="2" id="KW-1277">Toxin-antitoxin system</keyword>
<evidence type="ECO:0000256" key="1">
    <source>
        <dbReference type="ARBA" id="ARBA00006620"/>
    </source>
</evidence>
<keyword evidence="3" id="KW-0540">Nuclease</keyword>
<dbReference type="RefSeq" id="WP_005653907.1">
    <property type="nucleotide sequence ID" value="NZ_AP018771.1"/>
</dbReference>
<dbReference type="GO" id="GO:0003729">
    <property type="term" value="F:mRNA binding"/>
    <property type="evidence" value="ECO:0007669"/>
    <property type="project" value="InterPro"/>
</dbReference>